<gene>
    <name evidence="1" type="ORF">HJG63_010345</name>
</gene>
<protein>
    <submittedName>
        <fullName evidence="1">Uncharacterized protein</fullName>
    </submittedName>
</protein>
<dbReference type="EMBL" id="JACASE010000002">
    <property type="protein sequence ID" value="KAF6496115.1"/>
    <property type="molecule type" value="Genomic_DNA"/>
</dbReference>
<evidence type="ECO:0000313" key="1">
    <source>
        <dbReference type="EMBL" id="KAF6496115.1"/>
    </source>
</evidence>
<name>A0A7J8JIH3_ROUAE</name>
<keyword evidence="2" id="KW-1185">Reference proteome</keyword>
<sequence>MHTRVRARTHTCTRATPEVCSKFHARLTLENERDWSLNNQNEIVLFNNRKQLGNYGVGLRCSEETSCPARKRKLNRAQWERLLEKIKYNVTFSCLPCKLRLLTQTGFINYYYRPISGWEASCHPPRTQRKPLLI</sequence>
<accession>A0A7J8JIH3</accession>
<organism evidence="1 2">
    <name type="scientific">Rousettus aegyptiacus</name>
    <name type="common">Egyptian fruit bat</name>
    <name type="synonym">Pteropus aegyptiacus</name>
    <dbReference type="NCBI Taxonomy" id="9407"/>
    <lineage>
        <taxon>Eukaryota</taxon>
        <taxon>Metazoa</taxon>
        <taxon>Chordata</taxon>
        <taxon>Craniata</taxon>
        <taxon>Vertebrata</taxon>
        <taxon>Euteleostomi</taxon>
        <taxon>Mammalia</taxon>
        <taxon>Eutheria</taxon>
        <taxon>Laurasiatheria</taxon>
        <taxon>Chiroptera</taxon>
        <taxon>Yinpterochiroptera</taxon>
        <taxon>Pteropodoidea</taxon>
        <taxon>Pteropodidae</taxon>
        <taxon>Rousettinae</taxon>
        <taxon>Rousettus</taxon>
    </lineage>
</organism>
<evidence type="ECO:0000313" key="2">
    <source>
        <dbReference type="Proteomes" id="UP000593571"/>
    </source>
</evidence>
<dbReference type="AlphaFoldDB" id="A0A7J8JIH3"/>
<comment type="caution">
    <text evidence="1">The sequence shown here is derived from an EMBL/GenBank/DDBJ whole genome shotgun (WGS) entry which is preliminary data.</text>
</comment>
<dbReference type="Proteomes" id="UP000593571">
    <property type="component" value="Unassembled WGS sequence"/>
</dbReference>
<reference evidence="1 2" key="1">
    <citation type="journal article" date="2020" name="Nature">
        <title>Six reference-quality genomes reveal evolution of bat adaptations.</title>
        <authorList>
            <person name="Jebb D."/>
            <person name="Huang Z."/>
            <person name="Pippel M."/>
            <person name="Hughes G.M."/>
            <person name="Lavrichenko K."/>
            <person name="Devanna P."/>
            <person name="Winkler S."/>
            <person name="Jermiin L.S."/>
            <person name="Skirmuntt E.C."/>
            <person name="Katzourakis A."/>
            <person name="Burkitt-Gray L."/>
            <person name="Ray D.A."/>
            <person name="Sullivan K.A.M."/>
            <person name="Roscito J.G."/>
            <person name="Kirilenko B.M."/>
            <person name="Davalos L.M."/>
            <person name="Corthals A.P."/>
            <person name="Power M.L."/>
            <person name="Jones G."/>
            <person name="Ransome R.D."/>
            <person name="Dechmann D.K.N."/>
            <person name="Locatelli A.G."/>
            <person name="Puechmaille S.J."/>
            <person name="Fedrigo O."/>
            <person name="Jarvis E.D."/>
            <person name="Hiller M."/>
            <person name="Vernes S.C."/>
            <person name="Myers E.W."/>
            <person name="Teeling E.C."/>
        </authorList>
    </citation>
    <scope>NUCLEOTIDE SEQUENCE [LARGE SCALE GENOMIC DNA]</scope>
    <source>
        <strain evidence="1">MRouAeg1</strain>
        <tissue evidence="1">Muscle</tissue>
    </source>
</reference>
<proteinExistence type="predicted"/>